<evidence type="ECO:0000256" key="10">
    <source>
        <dbReference type="PIRSR" id="PIRSR000460-1"/>
    </source>
</evidence>
<evidence type="ECO:0000256" key="1">
    <source>
        <dbReference type="ARBA" id="ARBA00001275"/>
    </source>
</evidence>
<evidence type="ECO:0000256" key="11">
    <source>
        <dbReference type="RuleBase" id="RU000587"/>
    </source>
</evidence>
<organism evidence="12 13">
    <name type="scientific">Granulimonas faecalis</name>
    <dbReference type="NCBI Taxonomy" id="2894155"/>
    <lineage>
        <taxon>Bacteria</taxon>
        <taxon>Bacillati</taxon>
        <taxon>Actinomycetota</taxon>
        <taxon>Coriobacteriia</taxon>
        <taxon>Coriobacteriales</taxon>
        <taxon>Kribbibacteriaceae</taxon>
        <taxon>Granulimonas</taxon>
    </lineage>
</organism>
<evidence type="ECO:0000256" key="5">
    <source>
        <dbReference type="ARBA" id="ARBA00022676"/>
    </source>
</evidence>
<evidence type="ECO:0000256" key="7">
    <source>
        <dbReference type="ARBA" id="ARBA00022898"/>
    </source>
</evidence>
<dbReference type="SUPFAM" id="SSF53756">
    <property type="entry name" value="UDP-Glycosyltransferase/glycogen phosphorylase"/>
    <property type="match status" value="1"/>
</dbReference>
<dbReference type="PIRSF" id="PIRSF000460">
    <property type="entry name" value="Pprylas_GlgP"/>
    <property type="match status" value="1"/>
</dbReference>
<keyword evidence="13" id="KW-1185">Reference proteome</keyword>
<comment type="function">
    <text evidence="9">Phosphorylase is an important allosteric enzyme in carbohydrate metabolism. Enzymes from different sources differ in their regulatory mechanisms and in their natural substrates. However, all known phosphorylases share catalytic and structural properties.</text>
</comment>
<keyword evidence="8 11" id="KW-0119">Carbohydrate metabolism</keyword>
<dbReference type="AlphaFoldDB" id="A0AAV5B6I2"/>
<dbReference type="CDD" id="cd04300">
    <property type="entry name" value="GT35_Glycogen_Phosphorylase"/>
    <property type="match status" value="1"/>
</dbReference>
<evidence type="ECO:0000256" key="4">
    <source>
        <dbReference type="ARBA" id="ARBA00022533"/>
    </source>
</evidence>
<dbReference type="GO" id="GO:0008184">
    <property type="term" value="F:glycogen phosphorylase activity"/>
    <property type="evidence" value="ECO:0007669"/>
    <property type="project" value="InterPro"/>
</dbReference>
<name>A0AAV5B6I2_9ACTN</name>
<dbReference type="RefSeq" id="WP_135978425.1">
    <property type="nucleotide sequence ID" value="NZ_BQKC01000001.1"/>
</dbReference>
<dbReference type="GO" id="GO:0005980">
    <property type="term" value="P:glycogen catabolic process"/>
    <property type="evidence" value="ECO:0007669"/>
    <property type="project" value="TreeGrafter"/>
</dbReference>
<dbReference type="InterPro" id="IPR000811">
    <property type="entry name" value="Glyco_trans_35"/>
</dbReference>
<keyword evidence="6 11" id="KW-0808">Transferase</keyword>
<dbReference type="GO" id="GO:0030170">
    <property type="term" value="F:pyridoxal phosphate binding"/>
    <property type="evidence" value="ECO:0007669"/>
    <property type="project" value="InterPro"/>
</dbReference>
<comment type="caution">
    <text evidence="12">The sequence shown here is derived from an EMBL/GenBank/DDBJ whole genome shotgun (WGS) entry which is preliminary data.</text>
</comment>
<dbReference type="FunFam" id="3.40.50.2000:FF:000003">
    <property type="entry name" value="Alpha-1,4 glucan phosphorylase"/>
    <property type="match status" value="1"/>
</dbReference>
<proteinExistence type="inferred from homology"/>
<evidence type="ECO:0000256" key="8">
    <source>
        <dbReference type="ARBA" id="ARBA00023277"/>
    </source>
</evidence>
<evidence type="ECO:0000256" key="2">
    <source>
        <dbReference type="ARBA" id="ARBA00001933"/>
    </source>
</evidence>
<evidence type="ECO:0000313" key="13">
    <source>
        <dbReference type="Proteomes" id="UP001055025"/>
    </source>
</evidence>
<dbReference type="Proteomes" id="UP001055025">
    <property type="component" value="Unassembled WGS sequence"/>
</dbReference>
<accession>A0AAV5B6I2</accession>
<reference evidence="12" key="1">
    <citation type="journal article" date="2022" name="Int. J. Syst. Evol. Microbiol.">
        <title>Granulimonas faecalis gen. nov., sp. nov., and Leptogranulimonas caecicola gen. nov., sp. nov., novel lactate-producing Atopobiaceae bacteria isolated from mouse intestines, and an emended description of the family Atopobiaceae.</title>
        <authorList>
            <person name="Morinaga K."/>
            <person name="Kusada H."/>
            <person name="Sakamoto S."/>
            <person name="Murakami T."/>
            <person name="Toyoda A."/>
            <person name="Mori H."/>
            <person name="Meng X.Y."/>
            <person name="Takashino M."/>
            <person name="Murotomi K."/>
            <person name="Tamaki H."/>
        </authorList>
    </citation>
    <scope>NUCLEOTIDE SEQUENCE</scope>
    <source>
        <strain evidence="12">OPF53</strain>
    </source>
</reference>
<keyword evidence="7 10" id="KW-0663">Pyridoxal phosphate</keyword>
<sequence>MKNEIFKDTEQFKREYRRMVESEVGKGFDEADDHERFAALCKLVAFRARAIHVRNDNAIEAQRKKRVFYFSLEFLIGPLLENYLLNLGILDTVSEGLAEMGTSLEAVSSCEVDPGLGNGGLGRLAACFLDSMAHEGIAGYGNGMRYRYGLFRQVIKDGRQVEETDNWLAKGYPWEVRRPESAVPVTFGGEVVRHEEDGRYWFTLEGGETVNAVPYDIPVVGYGGNTVNKLRVWAAEPVEERFDLDAFNEGAYADASKFRTDVEAISTILYPNDAGEHGRILRLKQEYLFVAAGIGSIMRTFKREHTGADGTVDWAAFPEAVAIHTNDTHPAMCGAELLRVLVDEEGLDYDTAWGIVTRSISYTNHTVLPEALEKWPIDVFRRLLPRIYMWIEEIDRRYREDFMVEHGDRMDLLRDTAILWDGQVRMANLSIICSHSVNGVAKIHTDILEREVLKDFYELTPEKFNNKTNGISFRRFLGNANPSYSRLITDAIGDGWLDDASELKRLEAFSADPVFLDAMADSKRLNKERLARYVREQTGVELDCDSVFDVQVKRFHAYKRQLLNIFKVMDVYNRIVADPSYRPRPTSFIFSGKAAQSYTYAKEVIRLINSVADVVNNDPRANEMIKVAFIPNFSVGNAELIYPAAEISEQISTAGMEASGTSNMKLMANGAITLGTLDGANVEIAQLAGRENIEIFGLEVADVEGYKSRGDYFAWDEYNRDRDRLGRVVDELVDGTFARLSGDFSLIHDGLMHQNDADFVLKDFRPYVSAWEHLGEVYGDRRRWNRMALANTANSGFFSSDRTIREYAEDIWHV</sequence>
<dbReference type="FunFam" id="3.40.50.2000:FF:000807">
    <property type="entry name" value="Alpha-glucan phosphorylase 2, cytosolic"/>
    <property type="match status" value="1"/>
</dbReference>
<gene>
    <name evidence="12" type="ORF">ATOP_16890</name>
</gene>
<dbReference type="GO" id="GO:0005737">
    <property type="term" value="C:cytoplasm"/>
    <property type="evidence" value="ECO:0007669"/>
    <property type="project" value="TreeGrafter"/>
</dbReference>
<comment type="cofactor">
    <cofactor evidence="2 11">
        <name>pyridoxal 5'-phosphate</name>
        <dbReference type="ChEBI" id="CHEBI:597326"/>
    </cofactor>
</comment>
<dbReference type="NCBIfam" id="TIGR02093">
    <property type="entry name" value="P_ylase"/>
    <property type="match status" value="1"/>
</dbReference>
<dbReference type="PANTHER" id="PTHR11468">
    <property type="entry name" value="GLYCOGEN PHOSPHORYLASE"/>
    <property type="match status" value="1"/>
</dbReference>
<dbReference type="InterPro" id="IPR011833">
    <property type="entry name" value="Glycg_phsphrylas"/>
</dbReference>
<dbReference type="Pfam" id="PF00343">
    <property type="entry name" value="Phosphorylase"/>
    <property type="match status" value="1"/>
</dbReference>
<comment type="similarity">
    <text evidence="3 11">Belongs to the glycogen phosphorylase family.</text>
</comment>
<dbReference type="EMBL" id="BQKC01000001">
    <property type="protein sequence ID" value="GJM56034.1"/>
    <property type="molecule type" value="Genomic_DNA"/>
</dbReference>
<keyword evidence="4" id="KW-0021">Allosteric enzyme</keyword>
<evidence type="ECO:0000256" key="3">
    <source>
        <dbReference type="ARBA" id="ARBA00006047"/>
    </source>
</evidence>
<keyword evidence="5 11" id="KW-0328">Glycosyltransferase</keyword>
<feature type="modified residue" description="N6-(pyridoxal phosphate)lysine" evidence="10">
    <location>
        <position position="665"/>
    </location>
</feature>
<comment type="catalytic activity">
    <reaction evidence="1 11">
        <text>[(1-&gt;4)-alpha-D-glucosyl](n) + phosphate = [(1-&gt;4)-alpha-D-glucosyl](n-1) + alpha-D-glucose 1-phosphate</text>
        <dbReference type="Rhea" id="RHEA:41732"/>
        <dbReference type="Rhea" id="RHEA-COMP:9584"/>
        <dbReference type="Rhea" id="RHEA-COMP:9586"/>
        <dbReference type="ChEBI" id="CHEBI:15444"/>
        <dbReference type="ChEBI" id="CHEBI:43474"/>
        <dbReference type="ChEBI" id="CHEBI:58601"/>
        <dbReference type="EC" id="2.4.1.1"/>
    </reaction>
</comment>
<evidence type="ECO:0000256" key="6">
    <source>
        <dbReference type="ARBA" id="ARBA00022679"/>
    </source>
</evidence>
<dbReference type="EC" id="2.4.1.1" evidence="11"/>
<dbReference type="PANTHER" id="PTHR11468:SF3">
    <property type="entry name" value="GLYCOGEN PHOSPHORYLASE, LIVER FORM"/>
    <property type="match status" value="1"/>
</dbReference>
<evidence type="ECO:0000313" key="12">
    <source>
        <dbReference type="EMBL" id="GJM56034.1"/>
    </source>
</evidence>
<evidence type="ECO:0000256" key="9">
    <source>
        <dbReference type="ARBA" id="ARBA00025174"/>
    </source>
</evidence>
<comment type="function">
    <text evidence="11">Allosteric enzyme that catalyzes the rate-limiting step in glycogen catabolism, the phosphorolytic cleavage of glycogen to produce glucose-1-phosphate, and plays a central role in maintaining cellular and organismal glucose homeostasis.</text>
</comment>
<protein>
    <recommendedName>
        <fullName evidence="11">Alpha-1,4 glucan phosphorylase</fullName>
        <ecNumber evidence="11">2.4.1.1</ecNumber>
    </recommendedName>
</protein>
<dbReference type="Gene3D" id="3.40.50.2000">
    <property type="entry name" value="Glycogen Phosphorylase B"/>
    <property type="match status" value="2"/>
</dbReference>